<dbReference type="PANTHER" id="PTHR40079">
    <property type="entry name" value="MANNAN ENDO-1,4-BETA-MANNOSIDASE E-RELATED"/>
    <property type="match status" value="1"/>
</dbReference>
<evidence type="ECO:0000256" key="6">
    <source>
        <dbReference type="SAM" id="SignalP"/>
    </source>
</evidence>
<accession>A0A1I1ZEZ2</accession>
<organism evidence="8 9">
    <name type="scientific">Thermophagus xiamenensis</name>
    <dbReference type="NCBI Taxonomy" id="385682"/>
    <lineage>
        <taxon>Bacteria</taxon>
        <taxon>Pseudomonadati</taxon>
        <taxon>Bacteroidota</taxon>
        <taxon>Bacteroidia</taxon>
        <taxon>Marinilabiliales</taxon>
        <taxon>Marinilabiliaceae</taxon>
        <taxon>Thermophagus</taxon>
    </lineage>
</organism>
<evidence type="ECO:0000313" key="9">
    <source>
        <dbReference type="Proteomes" id="UP000181976"/>
    </source>
</evidence>
<evidence type="ECO:0000313" key="8">
    <source>
        <dbReference type="EMBL" id="SFE30255.1"/>
    </source>
</evidence>
<proteinExistence type="inferred from homology"/>
<dbReference type="RefSeq" id="WP_010526330.1">
    <property type="nucleotide sequence ID" value="NZ_AFSL01000008.1"/>
</dbReference>
<dbReference type="Pfam" id="PF02156">
    <property type="entry name" value="Glyco_hydro_26"/>
    <property type="match status" value="1"/>
</dbReference>
<dbReference type="InParanoid" id="A0A1I1ZEZ2"/>
<gene>
    <name evidence="8" type="ORF">SAMN05444380_10986</name>
</gene>
<dbReference type="EMBL" id="FONA01000009">
    <property type="protein sequence ID" value="SFE30255.1"/>
    <property type="molecule type" value="Genomic_DNA"/>
</dbReference>
<feature type="domain" description="GH26" evidence="7">
    <location>
        <begin position="137"/>
        <end position="449"/>
    </location>
</feature>
<name>A0A1I1ZEZ2_9BACT</name>
<dbReference type="Pfam" id="PF13205">
    <property type="entry name" value="Big_5"/>
    <property type="match status" value="1"/>
</dbReference>
<protein>
    <submittedName>
        <fullName evidence="8">Mannan endo-1,4-beta-mannosidase</fullName>
    </submittedName>
</protein>
<dbReference type="PRINTS" id="PR00739">
    <property type="entry name" value="GLHYDRLASE26"/>
</dbReference>
<dbReference type="PROSITE" id="PS51764">
    <property type="entry name" value="GH26"/>
    <property type="match status" value="1"/>
</dbReference>
<dbReference type="STRING" id="385682.SAMN05444380_10986"/>
<sequence>MLKIGWILCLLFFLSVGCSHDAGEKPIPPVLESTNPVDGAEEVPINAEVSVTFDEVVHINEKVAITVNGIPVSANASFRKVILNTELEYGTHYTVIVPPGAVINTLDVPSKNEIRFSFTTQAPVIIKEKLAVSNPSPEAQNVYNFLKEIYGTSIISATMANVNWNINEAEWVRLHTGKYPAMANFDYIHLPYSPSNWIDYSNTQIVEEWWQNKGLVGACWHWLVPVSQGATEYTYRPSETSFRAANATVEGTWENEVLNADLNKVAGYLKLLSDKNIPVIWRPLHEAAGNIYEYNDGTAWFWWGYDGAEAFKKLWIYMFNYFEAQGLNNLIWVWTTQTNDEDFYPGDDYVDIIGRDIYDVSDVSVISAQFETIQTDYPDKIITLSEMGGVPHISDQWASLAKWSWFMPWYDYERTNNPNSANFNGTDHEFADIAWWQNAFNDDAVISRDEMPDLKQH</sequence>
<reference evidence="8 9" key="1">
    <citation type="submission" date="2016-10" db="EMBL/GenBank/DDBJ databases">
        <authorList>
            <person name="de Groot N.N."/>
        </authorList>
    </citation>
    <scope>NUCLEOTIDE SEQUENCE [LARGE SCALE GENOMIC DNA]</scope>
    <source>
        <strain evidence="8 9">DSM 19012</strain>
    </source>
</reference>
<keyword evidence="4 5" id="KW-0326">Glycosidase</keyword>
<evidence type="ECO:0000256" key="3">
    <source>
        <dbReference type="ARBA" id="ARBA00022801"/>
    </source>
</evidence>
<feature type="chain" id="PRO_5010165898" evidence="6">
    <location>
        <begin position="22"/>
        <end position="457"/>
    </location>
</feature>
<dbReference type="SUPFAM" id="SSF51445">
    <property type="entry name" value="(Trans)glycosidases"/>
    <property type="match status" value="1"/>
</dbReference>
<dbReference type="InterPro" id="IPR032812">
    <property type="entry name" value="SbsA_Ig"/>
</dbReference>
<feature type="active site" description="Nucleophile" evidence="5">
    <location>
        <position position="386"/>
    </location>
</feature>
<dbReference type="PROSITE" id="PS51257">
    <property type="entry name" value="PROKAR_LIPOPROTEIN"/>
    <property type="match status" value="1"/>
</dbReference>
<dbReference type="InterPro" id="IPR022790">
    <property type="entry name" value="GH26_dom"/>
</dbReference>
<evidence type="ECO:0000256" key="2">
    <source>
        <dbReference type="ARBA" id="ARBA00022729"/>
    </source>
</evidence>
<evidence type="ECO:0000256" key="1">
    <source>
        <dbReference type="ARBA" id="ARBA00007754"/>
    </source>
</evidence>
<dbReference type="Gene3D" id="3.20.20.80">
    <property type="entry name" value="Glycosidases"/>
    <property type="match status" value="1"/>
</dbReference>
<dbReference type="InterPro" id="IPR017853">
    <property type="entry name" value="GH"/>
</dbReference>
<comment type="similarity">
    <text evidence="1 5">Belongs to the glycosyl hydrolase 26 family.</text>
</comment>
<dbReference type="GO" id="GO:0016985">
    <property type="term" value="F:mannan endo-1,4-beta-mannosidase activity"/>
    <property type="evidence" value="ECO:0007669"/>
    <property type="project" value="InterPro"/>
</dbReference>
<dbReference type="GO" id="GO:0006080">
    <property type="term" value="P:substituted mannan metabolic process"/>
    <property type="evidence" value="ECO:0007669"/>
    <property type="project" value="InterPro"/>
</dbReference>
<dbReference type="InterPro" id="IPR000805">
    <property type="entry name" value="Glyco_hydro_26"/>
</dbReference>
<keyword evidence="3 5" id="KW-0378">Hydrolase</keyword>
<evidence type="ECO:0000256" key="4">
    <source>
        <dbReference type="ARBA" id="ARBA00023295"/>
    </source>
</evidence>
<dbReference type="AlphaFoldDB" id="A0A1I1ZEZ2"/>
<feature type="active site" description="Proton donor" evidence="5">
    <location>
        <position position="286"/>
    </location>
</feature>
<dbReference type="Proteomes" id="UP000181976">
    <property type="component" value="Unassembled WGS sequence"/>
</dbReference>
<dbReference type="OrthoDB" id="9803686at2"/>
<feature type="signal peptide" evidence="6">
    <location>
        <begin position="1"/>
        <end position="21"/>
    </location>
</feature>
<evidence type="ECO:0000256" key="5">
    <source>
        <dbReference type="PROSITE-ProRule" id="PRU01100"/>
    </source>
</evidence>
<evidence type="ECO:0000259" key="7">
    <source>
        <dbReference type="PROSITE" id="PS51764"/>
    </source>
</evidence>
<dbReference type="eggNOG" id="COG4124">
    <property type="taxonomic scope" value="Bacteria"/>
</dbReference>
<keyword evidence="9" id="KW-1185">Reference proteome</keyword>
<dbReference type="PANTHER" id="PTHR40079:SF4">
    <property type="entry name" value="GH26 DOMAIN-CONTAINING PROTEIN-RELATED"/>
    <property type="match status" value="1"/>
</dbReference>
<keyword evidence="2 6" id="KW-0732">Signal</keyword>